<dbReference type="KEGG" id="npv:OHM77_10555"/>
<dbReference type="PANTHER" id="PTHR48079:SF6">
    <property type="entry name" value="NAD(P)-BINDING DOMAIN-CONTAINING PROTEIN-RELATED"/>
    <property type="match status" value="1"/>
</dbReference>
<evidence type="ECO:0000313" key="2">
    <source>
        <dbReference type="EMBL" id="WIM05132.1"/>
    </source>
</evidence>
<dbReference type="InterPro" id="IPR051783">
    <property type="entry name" value="NAD(P)-dependent_oxidoreduct"/>
</dbReference>
<sequence>MDDDTVVFGASGFLGRHLLAAAAAAGMRPRAVTRRPAAAAWLANADWQRGDLADPSSLRGLLRVGDTVVNLAYSPDATAAENLAAADHLLAACRQAGVRRIVHCSTAVVAGATAVQRVDETVACRPKMPYERSKWAIEERIAAAAGPGLSVAILRPTAIVGPGGANLAKLASDLLRGTTIANYCRRSLFGTRPMHLVPVSTVAAALLHLACLPEPGPAETFIVAADDDADNSFPAVERILRAALGLPAARVPALPVPRVLLSLALRLRGRSDAAHDRFYSCDKLRRTGFAATPTVAEAVRDFGTWFRTSRA</sequence>
<accession>A0AA49FKL6</accession>
<dbReference type="Pfam" id="PF01370">
    <property type="entry name" value="Epimerase"/>
    <property type="match status" value="1"/>
</dbReference>
<name>A0AA49FKL6_9PROT</name>
<feature type="domain" description="NAD-dependent epimerase/dehydratase" evidence="1">
    <location>
        <begin position="6"/>
        <end position="172"/>
    </location>
</feature>
<dbReference type="Proteomes" id="UP001234916">
    <property type="component" value="Chromosome"/>
</dbReference>
<dbReference type="GO" id="GO:0004029">
    <property type="term" value="F:aldehyde dehydrogenase (NAD+) activity"/>
    <property type="evidence" value="ECO:0007669"/>
    <property type="project" value="TreeGrafter"/>
</dbReference>
<reference evidence="2" key="1">
    <citation type="journal article" date="2023" name="Nat. Microbiol.">
        <title>Enrichment and characterization of a nitric oxide-reducing microbial community in a continuous bioreactor.</title>
        <authorList>
            <person name="Garrido-Amador P."/>
            <person name="Stortenbeker N."/>
            <person name="Wessels H.J.C.T."/>
            <person name="Speth D.R."/>
            <person name="Garcia-Heredia I."/>
            <person name="Kartal B."/>
        </authorList>
    </citation>
    <scope>NUCLEOTIDE SEQUENCE</scope>
    <source>
        <strain evidence="2">MAG1</strain>
    </source>
</reference>
<organism evidence="2">
    <name type="scientific">Candidatus Nitricoxidivorans perseverans</name>
    <dbReference type="NCBI Taxonomy" id="2975601"/>
    <lineage>
        <taxon>Bacteria</taxon>
        <taxon>Pseudomonadati</taxon>
        <taxon>Pseudomonadota</taxon>
        <taxon>Betaproteobacteria</taxon>
        <taxon>Nitrosomonadales</taxon>
        <taxon>Sterolibacteriaceae</taxon>
        <taxon>Candidatus Nitricoxidivorans</taxon>
    </lineage>
</organism>
<dbReference type="PANTHER" id="PTHR48079">
    <property type="entry name" value="PROTEIN YEEZ"/>
    <property type="match status" value="1"/>
</dbReference>
<gene>
    <name evidence="2" type="ORF">OHM77_10555</name>
</gene>
<dbReference type="EMBL" id="CP107246">
    <property type="protein sequence ID" value="WIM05132.1"/>
    <property type="molecule type" value="Genomic_DNA"/>
</dbReference>
<evidence type="ECO:0000259" key="1">
    <source>
        <dbReference type="Pfam" id="PF01370"/>
    </source>
</evidence>
<dbReference type="InterPro" id="IPR001509">
    <property type="entry name" value="Epimerase_deHydtase"/>
</dbReference>
<dbReference type="AlphaFoldDB" id="A0AA49FKL6"/>
<protein>
    <submittedName>
        <fullName evidence="2">NAD(P)-dependent oxidoreductase</fullName>
    </submittedName>
</protein>
<dbReference type="SUPFAM" id="SSF51735">
    <property type="entry name" value="NAD(P)-binding Rossmann-fold domains"/>
    <property type="match status" value="1"/>
</dbReference>
<proteinExistence type="predicted"/>
<dbReference type="GO" id="GO:0005737">
    <property type="term" value="C:cytoplasm"/>
    <property type="evidence" value="ECO:0007669"/>
    <property type="project" value="TreeGrafter"/>
</dbReference>
<dbReference type="Gene3D" id="3.40.50.720">
    <property type="entry name" value="NAD(P)-binding Rossmann-like Domain"/>
    <property type="match status" value="1"/>
</dbReference>
<dbReference type="InterPro" id="IPR036291">
    <property type="entry name" value="NAD(P)-bd_dom_sf"/>
</dbReference>